<dbReference type="InterPro" id="IPR017853">
    <property type="entry name" value="GH"/>
</dbReference>
<gene>
    <name evidence="2" type="ORF">D7M11_03615</name>
</gene>
<proteinExistence type="predicted"/>
<dbReference type="InterPro" id="IPR024745">
    <property type="entry name" value="GH44_cat"/>
</dbReference>
<dbReference type="InterPro" id="IPR008964">
    <property type="entry name" value="Invasin/intimin_cell_adhesion"/>
</dbReference>
<dbReference type="SUPFAM" id="SSF49373">
    <property type="entry name" value="Invasin/intimin cell-adhesion fragments"/>
    <property type="match status" value="1"/>
</dbReference>
<accession>A0A3B0CMC4</accession>
<dbReference type="SUPFAM" id="SSF51445">
    <property type="entry name" value="(Trans)glycosidases"/>
    <property type="match status" value="1"/>
</dbReference>
<sequence length="826" mass="90216">MTFLEDLLVKRRTHIKLCSFLAIFTAAVAIIGSGAGGSEAAVASNHPAELAVYADRTNDGLENDTAAPTLLEGVLSQYGMVLAPGDTSRLFYEARYSDGTAQDVTAEAQWTSSNPAIVSIDSNGALVAHHSGHVQITARYESSSSSMDVQVTEYKKESVFAEARSASYSDWSWSGDNAAPVSASPREKPLSFMAKGFEAIWFHRDTLMDLTHYYGVTFKLHGGTAGGQKLRVTMMQGRNITGEFNLDEVWPNGLPADKWTDVRLIFAGLGVSSMAFDGMVVSVRGEHRQEPVYMDDVNWLKTTDTVKLPEPELPVVHVSIDTSADRRALSDGIFGVNFEDIPSKGASTINFPIKRWGGNVMTRYNWQLDTANRGADWYFLSIPSSPGTMSQLPNGSLSDQFVAASKNSGTDVLLQVPTIGWTPKSRDIAWSFSVGKYGAQAGNECDHGEVGCRSDAGTGKLANGSYVTDNDPTDTSKRVGTEFVTSWIRHLKQDFGSFVHKYALDNEPMLWPHSHWDVHPQMTTYDEVWSYTTEYAKAIKETDPGAEIFGPVSWGWCEYFYSAKDGCSAGPDMEAHEGKPYLEWYLSKVNAYKRQTGITLVDVLDIHYYPAENNVPFSSDESAAMTKRRFHSLKSLYDPNFADASSWIQEPVKLLPRMHDIIERSAPGTKLSISEYNFGDGTGIGSGLAQAEALAIFAREGVDYAMRWGTVPAASPLEDAFKLFLNYDGAGSRIQGNVVSTTSSNVDAVGAYTIMSKDGRAFVLLFNKDTEARTASLSADLNLSGTARIYRFDAIHRLAAAGTQEGSPAGLELRLPAKSATLIVLP</sequence>
<evidence type="ECO:0000259" key="1">
    <source>
        <dbReference type="Pfam" id="PF12891"/>
    </source>
</evidence>
<keyword evidence="3" id="KW-1185">Reference proteome</keyword>
<dbReference type="Gene3D" id="2.60.40.1080">
    <property type="match status" value="1"/>
</dbReference>
<evidence type="ECO:0000313" key="3">
    <source>
        <dbReference type="Proteomes" id="UP000282311"/>
    </source>
</evidence>
<comment type="caution">
    <text evidence="2">The sequence shown here is derived from an EMBL/GenBank/DDBJ whole genome shotgun (WGS) entry which is preliminary data.</text>
</comment>
<evidence type="ECO:0000313" key="2">
    <source>
        <dbReference type="EMBL" id="RKN86110.1"/>
    </source>
</evidence>
<reference evidence="2 3" key="1">
    <citation type="journal article" date="2007" name="Int. J. Syst. Evol. Microbiol.">
        <title>Paenibacillus ginsengarvi sp. nov., isolated from soil from ginseng cultivation.</title>
        <authorList>
            <person name="Yoon M.H."/>
            <person name="Ten L.N."/>
            <person name="Im W.T."/>
        </authorList>
    </citation>
    <scope>NUCLEOTIDE SEQUENCE [LARGE SCALE GENOMIC DNA]</scope>
    <source>
        <strain evidence="2 3">KCTC 13059</strain>
    </source>
</reference>
<organism evidence="2 3">
    <name type="scientific">Paenibacillus ginsengarvi</name>
    <dbReference type="NCBI Taxonomy" id="400777"/>
    <lineage>
        <taxon>Bacteria</taxon>
        <taxon>Bacillati</taxon>
        <taxon>Bacillota</taxon>
        <taxon>Bacilli</taxon>
        <taxon>Bacillales</taxon>
        <taxon>Paenibacillaceae</taxon>
        <taxon>Paenibacillus</taxon>
    </lineage>
</organism>
<name>A0A3B0CMC4_9BACL</name>
<dbReference type="Gene3D" id="3.20.20.80">
    <property type="entry name" value="Glycosidases"/>
    <property type="match status" value="1"/>
</dbReference>
<dbReference type="Pfam" id="PF12891">
    <property type="entry name" value="Glyco_hydro_44"/>
    <property type="match status" value="1"/>
</dbReference>
<dbReference type="EMBL" id="RBAH01000002">
    <property type="protein sequence ID" value="RKN86110.1"/>
    <property type="molecule type" value="Genomic_DNA"/>
</dbReference>
<dbReference type="AlphaFoldDB" id="A0A3B0CMC4"/>
<dbReference type="Proteomes" id="UP000282311">
    <property type="component" value="Unassembled WGS sequence"/>
</dbReference>
<protein>
    <recommendedName>
        <fullName evidence="1">Glycoside hydrolase family 44 catalytic domain-containing protein</fullName>
    </recommendedName>
</protein>
<feature type="domain" description="Glycoside hydrolase family 44 catalytic" evidence="1">
    <location>
        <begin position="371"/>
        <end position="611"/>
    </location>
</feature>